<name>A0A9P4UDC7_9PLEO</name>
<dbReference type="OrthoDB" id="10517343at2759"/>
<reference evidence="1" key="1">
    <citation type="journal article" date="2020" name="Stud. Mycol.">
        <title>101 Dothideomycetes genomes: a test case for predicting lifestyles and emergence of pathogens.</title>
        <authorList>
            <person name="Haridas S."/>
            <person name="Albert R."/>
            <person name="Binder M."/>
            <person name="Bloem J."/>
            <person name="Labutti K."/>
            <person name="Salamov A."/>
            <person name="Andreopoulos B."/>
            <person name="Baker S."/>
            <person name="Barry K."/>
            <person name="Bills G."/>
            <person name="Bluhm B."/>
            <person name="Cannon C."/>
            <person name="Castanera R."/>
            <person name="Culley D."/>
            <person name="Daum C."/>
            <person name="Ezra D."/>
            <person name="Gonzalez J."/>
            <person name="Henrissat B."/>
            <person name="Kuo A."/>
            <person name="Liang C."/>
            <person name="Lipzen A."/>
            <person name="Lutzoni F."/>
            <person name="Magnuson J."/>
            <person name="Mondo S."/>
            <person name="Nolan M."/>
            <person name="Ohm R."/>
            <person name="Pangilinan J."/>
            <person name="Park H.-J."/>
            <person name="Ramirez L."/>
            <person name="Alfaro M."/>
            <person name="Sun H."/>
            <person name="Tritt A."/>
            <person name="Yoshinaga Y."/>
            <person name="Zwiers L.-H."/>
            <person name="Turgeon B."/>
            <person name="Goodwin S."/>
            <person name="Spatafora J."/>
            <person name="Crous P."/>
            <person name="Grigoriev I."/>
        </authorList>
    </citation>
    <scope>NUCLEOTIDE SEQUENCE</scope>
    <source>
        <strain evidence="1">CBS 690.94</strain>
    </source>
</reference>
<protein>
    <submittedName>
        <fullName evidence="1">Uncharacterized protein</fullName>
    </submittedName>
</protein>
<accession>A0A9P4UDC7</accession>
<proteinExistence type="predicted"/>
<dbReference type="Proteomes" id="UP000799764">
    <property type="component" value="Unassembled WGS sequence"/>
</dbReference>
<organism evidence="1 2">
    <name type="scientific">Karstenula rhodostoma CBS 690.94</name>
    <dbReference type="NCBI Taxonomy" id="1392251"/>
    <lineage>
        <taxon>Eukaryota</taxon>
        <taxon>Fungi</taxon>
        <taxon>Dikarya</taxon>
        <taxon>Ascomycota</taxon>
        <taxon>Pezizomycotina</taxon>
        <taxon>Dothideomycetes</taxon>
        <taxon>Pleosporomycetidae</taxon>
        <taxon>Pleosporales</taxon>
        <taxon>Massarineae</taxon>
        <taxon>Didymosphaeriaceae</taxon>
        <taxon>Karstenula</taxon>
    </lineage>
</organism>
<comment type="caution">
    <text evidence="1">The sequence shown here is derived from an EMBL/GenBank/DDBJ whole genome shotgun (WGS) entry which is preliminary data.</text>
</comment>
<keyword evidence="2" id="KW-1185">Reference proteome</keyword>
<dbReference type="EMBL" id="MU001496">
    <property type="protein sequence ID" value="KAF2447694.1"/>
    <property type="molecule type" value="Genomic_DNA"/>
</dbReference>
<evidence type="ECO:0000313" key="1">
    <source>
        <dbReference type="EMBL" id="KAF2447694.1"/>
    </source>
</evidence>
<sequence>MIANVESEIRDNVVAQGLMAQIRVLGSSIDEILAVKKPLADAFGDTLVVCLIISGETLSPLPLGRIREKHRWKQAVTYTAWERKWPTPIFFLHAVLAERLGIGGREKFCQLQCLGYRIHAQSLCLPDAVLQFYVNHPHRVPATLQLIGIDELNLVLANSGLSPTNWDMSELDTDDIEGLKQFCKLFCHMRHPALKQSLALL</sequence>
<dbReference type="AlphaFoldDB" id="A0A9P4UDC7"/>
<evidence type="ECO:0000313" key="2">
    <source>
        <dbReference type="Proteomes" id="UP000799764"/>
    </source>
</evidence>
<gene>
    <name evidence="1" type="ORF">P171DRAFT_441618</name>
</gene>